<gene>
    <name evidence="8" type="ORF">A2153_06235</name>
</gene>
<dbReference type="GO" id="GO:0043590">
    <property type="term" value="C:bacterial nucleoid"/>
    <property type="evidence" value="ECO:0007669"/>
    <property type="project" value="TreeGrafter"/>
</dbReference>
<evidence type="ECO:0000256" key="5">
    <source>
        <dbReference type="ARBA" id="ARBA00023204"/>
    </source>
</evidence>
<dbReference type="SUPFAM" id="SSF57863">
    <property type="entry name" value="ArfGap/RecO-like zinc finger"/>
    <property type="match status" value="1"/>
</dbReference>
<keyword evidence="4" id="KW-0233">DNA recombination</keyword>
<dbReference type="SUPFAM" id="SSF50249">
    <property type="entry name" value="Nucleic acid-binding proteins"/>
    <property type="match status" value="1"/>
</dbReference>
<dbReference type="InterPro" id="IPR037278">
    <property type="entry name" value="ARFGAP/RecO"/>
</dbReference>
<dbReference type="PANTHER" id="PTHR33991:SF1">
    <property type="entry name" value="DNA REPAIR PROTEIN RECO"/>
    <property type="match status" value="1"/>
</dbReference>
<evidence type="ECO:0000313" key="9">
    <source>
        <dbReference type="Proteomes" id="UP000177396"/>
    </source>
</evidence>
<dbReference type="Gene3D" id="1.20.1440.120">
    <property type="entry name" value="Recombination protein O, C-terminal domain"/>
    <property type="match status" value="1"/>
</dbReference>
<dbReference type="InterPro" id="IPR042242">
    <property type="entry name" value="RecO_C"/>
</dbReference>
<evidence type="ECO:0000256" key="1">
    <source>
        <dbReference type="ARBA" id="ARBA00007452"/>
    </source>
</evidence>
<protein>
    <recommendedName>
        <fullName evidence="2">DNA repair protein RecO</fullName>
    </recommendedName>
    <alternativeName>
        <fullName evidence="6">Recombination protein O</fullName>
    </alternativeName>
</protein>
<evidence type="ECO:0000313" key="8">
    <source>
        <dbReference type="EMBL" id="OGG00927.1"/>
    </source>
</evidence>
<dbReference type="Gene3D" id="2.40.50.140">
    <property type="entry name" value="Nucleic acid-binding proteins"/>
    <property type="match status" value="1"/>
</dbReference>
<dbReference type="GO" id="GO:0006310">
    <property type="term" value="P:DNA recombination"/>
    <property type="evidence" value="ECO:0007669"/>
    <property type="project" value="UniProtKB-KW"/>
</dbReference>
<evidence type="ECO:0000256" key="3">
    <source>
        <dbReference type="ARBA" id="ARBA00022763"/>
    </source>
</evidence>
<dbReference type="AlphaFoldDB" id="A0A1F5YLT2"/>
<comment type="similarity">
    <text evidence="1">Belongs to the RecO family.</text>
</comment>
<proteinExistence type="inferred from homology"/>
<dbReference type="InterPro" id="IPR022572">
    <property type="entry name" value="DNA_rep/recomb_RecO_N"/>
</dbReference>
<dbReference type="InterPro" id="IPR012340">
    <property type="entry name" value="NA-bd_OB-fold"/>
</dbReference>
<organism evidence="8 9">
    <name type="scientific">Candidatus Gottesmanbacteria bacterium RBG_16_38_7b</name>
    <dbReference type="NCBI Taxonomy" id="1798372"/>
    <lineage>
        <taxon>Bacteria</taxon>
        <taxon>Candidatus Gottesmaniibacteriota</taxon>
    </lineage>
</organism>
<dbReference type="Pfam" id="PF11967">
    <property type="entry name" value="RecO_N"/>
    <property type="match status" value="1"/>
</dbReference>
<evidence type="ECO:0000259" key="7">
    <source>
        <dbReference type="Pfam" id="PF11967"/>
    </source>
</evidence>
<dbReference type="NCBIfam" id="TIGR00613">
    <property type="entry name" value="reco"/>
    <property type="match status" value="1"/>
</dbReference>
<dbReference type="EMBL" id="MFJB01000006">
    <property type="protein sequence ID" value="OGG00927.1"/>
    <property type="molecule type" value="Genomic_DNA"/>
</dbReference>
<feature type="domain" description="DNA replication/recombination mediator RecO N-terminal" evidence="7">
    <location>
        <begin position="4"/>
        <end position="79"/>
    </location>
</feature>
<dbReference type="InterPro" id="IPR003717">
    <property type="entry name" value="RecO"/>
</dbReference>
<keyword evidence="3" id="KW-0227">DNA damage</keyword>
<evidence type="ECO:0000256" key="4">
    <source>
        <dbReference type="ARBA" id="ARBA00023172"/>
    </source>
</evidence>
<comment type="caution">
    <text evidence="8">The sequence shown here is derived from an EMBL/GenBank/DDBJ whole genome shotgun (WGS) entry which is preliminary data.</text>
</comment>
<dbReference type="PANTHER" id="PTHR33991">
    <property type="entry name" value="DNA REPAIR PROTEIN RECO"/>
    <property type="match status" value="1"/>
</dbReference>
<reference evidence="8 9" key="1">
    <citation type="journal article" date="2016" name="Nat. Commun.">
        <title>Thousands of microbial genomes shed light on interconnected biogeochemical processes in an aquifer system.</title>
        <authorList>
            <person name="Anantharaman K."/>
            <person name="Brown C.T."/>
            <person name="Hug L.A."/>
            <person name="Sharon I."/>
            <person name="Castelle C.J."/>
            <person name="Probst A.J."/>
            <person name="Thomas B.C."/>
            <person name="Singh A."/>
            <person name="Wilkins M.J."/>
            <person name="Karaoz U."/>
            <person name="Brodie E.L."/>
            <person name="Williams K.H."/>
            <person name="Hubbard S.S."/>
            <person name="Banfield J.F."/>
        </authorList>
    </citation>
    <scope>NUCLEOTIDE SEQUENCE [LARGE SCALE GENOMIC DNA]</scope>
</reference>
<keyword evidence="5" id="KW-0234">DNA repair</keyword>
<evidence type="ECO:0000256" key="6">
    <source>
        <dbReference type="ARBA" id="ARBA00033409"/>
    </source>
</evidence>
<evidence type="ECO:0000256" key="2">
    <source>
        <dbReference type="ARBA" id="ARBA00021310"/>
    </source>
</evidence>
<accession>A0A1F5YLT2</accession>
<sequence>MIRSYKIECLVVRKNKIGETDNRLTVLSKDQGLMIVLARGIRKINSRRSPHLDLLNHVKLYLAKGKTFDIVTDVEPLNHFSELKTHLSRIACAYKMIELINKLLPEKEEQSLIFNRLLSDLHILNSAFTVDEIKLTEDFANFLLMELGFLPRDKKLVGRVLDTVLEEVCERKIQSNVLLSKLL</sequence>
<dbReference type="Proteomes" id="UP000177396">
    <property type="component" value="Unassembled WGS sequence"/>
</dbReference>
<name>A0A1F5YLT2_9BACT</name>
<dbReference type="GO" id="GO:0006302">
    <property type="term" value="P:double-strand break repair"/>
    <property type="evidence" value="ECO:0007669"/>
    <property type="project" value="TreeGrafter"/>
</dbReference>